<dbReference type="EMBL" id="HACA01010681">
    <property type="protein sequence ID" value="CDW28042.1"/>
    <property type="molecule type" value="Transcribed_RNA"/>
</dbReference>
<name>A0A0K2TQU0_LEPSM</name>
<proteinExistence type="predicted"/>
<feature type="domain" description="DUF659" evidence="1">
    <location>
        <begin position="2"/>
        <end position="113"/>
    </location>
</feature>
<accession>A0A0K2TQU0</accession>
<dbReference type="Pfam" id="PF04937">
    <property type="entry name" value="DUF659"/>
    <property type="match status" value="1"/>
</dbReference>
<reference evidence="2" key="1">
    <citation type="submission" date="2014-05" db="EMBL/GenBank/DDBJ databases">
        <authorList>
            <person name="Chronopoulou M."/>
        </authorList>
    </citation>
    <scope>NUCLEOTIDE SEQUENCE</scope>
    <source>
        <tissue evidence="2">Whole organism</tissue>
    </source>
</reference>
<dbReference type="InterPro" id="IPR007021">
    <property type="entry name" value="DUF659"/>
</dbReference>
<organism evidence="2">
    <name type="scientific">Lepeophtheirus salmonis</name>
    <name type="common">Salmon louse</name>
    <name type="synonym">Caligus salmonis</name>
    <dbReference type="NCBI Taxonomy" id="72036"/>
    <lineage>
        <taxon>Eukaryota</taxon>
        <taxon>Metazoa</taxon>
        <taxon>Ecdysozoa</taxon>
        <taxon>Arthropoda</taxon>
        <taxon>Crustacea</taxon>
        <taxon>Multicrustacea</taxon>
        <taxon>Hexanauplia</taxon>
        <taxon>Copepoda</taxon>
        <taxon>Siphonostomatoida</taxon>
        <taxon>Caligidae</taxon>
        <taxon>Lepeophtheirus</taxon>
    </lineage>
</organism>
<evidence type="ECO:0000259" key="1">
    <source>
        <dbReference type="Pfam" id="PF04937"/>
    </source>
</evidence>
<dbReference type="SUPFAM" id="SSF53098">
    <property type="entry name" value="Ribonuclease H-like"/>
    <property type="match status" value="1"/>
</dbReference>
<sequence>MEGWSNIRNEPIICITLTTSSGQFFLIDTVDTSGHPHTPEYLLQLAQCYIKKCEDKSGCCVGSIVTDNAANVRKIGKLLEELTLHNIISFGCAARLLNLLAHDLENDYIKECVGFVVKYFRNKHHAGAINRQKLVSL</sequence>
<protein>
    <submittedName>
        <fullName evidence="2">Putative LOC101235718 [Hydra vulgaris]</fullName>
    </submittedName>
</protein>
<dbReference type="InterPro" id="IPR012337">
    <property type="entry name" value="RNaseH-like_sf"/>
</dbReference>
<evidence type="ECO:0000313" key="2">
    <source>
        <dbReference type="EMBL" id="CDW28042.1"/>
    </source>
</evidence>
<dbReference type="AlphaFoldDB" id="A0A0K2TQU0"/>